<sequence>MDLGQFEEPLLLFGGPYSNLQATQALHMETDRLGIPPERVICNGDIVAYCAQPEETVDFVRDWGIHVVAGNYKTSLAAGSPDCGCGFEAGTACALLSDNWYPFANAAISDENRNWMQGLPHAIRFGLNSFKFHVIHGTPSAINRFVFASTPRQEKQAELETARTDVIIGGHCGIPFGERLGNGYWLNTGVIGMPANDATREGWYLLIAGERHGIRASWHRLGYDNQQAYSAMTEAGMNNGYADALQSGLWPSMDVLPESERTLRGKPISLDDMILERD</sequence>
<evidence type="ECO:0000313" key="4">
    <source>
        <dbReference type="Proteomes" id="UP000190896"/>
    </source>
</evidence>
<evidence type="ECO:0000256" key="1">
    <source>
        <dbReference type="ARBA" id="ARBA00008950"/>
    </source>
</evidence>
<proteinExistence type="inferred from homology"/>
<dbReference type="Gene3D" id="3.60.21.10">
    <property type="match status" value="1"/>
</dbReference>
<dbReference type="SUPFAM" id="SSF56300">
    <property type="entry name" value="Metallo-dependent phosphatases"/>
    <property type="match status" value="1"/>
</dbReference>
<organism evidence="3 4">
    <name type="scientific">Solemya velesiana gill symbiont</name>
    <dbReference type="NCBI Taxonomy" id="1918948"/>
    <lineage>
        <taxon>Bacteria</taxon>
        <taxon>Pseudomonadati</taxon>
        <taxon>Pseudomonadota</taxon>
        <taxon>Gammaproteobacteria</taxon>
        <taxon>sulfur-oxidizing symbionts</taxon>
    </lineage>
</organism>
<dbReference type="AlphaFoldDB" id="A0A1T2KXG0"/>
<feature type="domain" description="Calcineurin-like phosphoesterase" evidence="2">
    <location>
        <begin position="37"/>
        <end position="200"/>
    </location>
</feature>
<name>A0A1T2KXG0_9GAMM</name>
<dbReference type="InterPro" id="IPR024654">
    <property type="entry name" value="Calcineurin-like_PHP_lpxH"/>
</dbReference>
<comment type="similarity">
    <text evidence="1">Belongs to the metallophosphoesterase superfamily. YfcE family.</text>
</comment>
<reference evidence="3 4" key="1">
    <citation type="submission" date="2016-11" db="EMBL/GenBank/DDBJ databases">
        <title>Mixed transmission modes and dynamic genome evolution in an obligate animal-bacterial symbiosis.</title>
        <authorList>
            <person name="Russell S.L."/>
            <person name="Corbett-Detig R.B."/>
            <person name="Cavanaugh C.M."/>
        </authorList>
    </citation>
    <scope>NUCLEOTIDE SEQUENCE [LARGE SCALE GENOMIC DNA]</scope>
    <source>
        <strain evidence="3">Se-Cadez</strain>
    </source>
</reference>
<evidence type="ECO:0000259" key="2">
    <source>
        <dbReference type="Pfam" id="PF12850"/>
    </source>
</evidence>
<protein>
    <submittedName>
        <fullName evidence="3">Diadenosine tetraphosphatase</fullName>
    </submittedName>
</protein>
<dbReference type="CDD" id="cd00838">
    <property type="entry name" value="MPP_superfamily"/>
    <property type="match status" value="1"/>
</dbReference>
<dbReference type="OrthoDB" id="9813918at2"/>
<dbReference type="EMBL" id="MPRJ01000008">
    <property type="protein sequence ID" value="OOZ37535.1"/>
    <property type="molecule type" value="Genomic_DNA"/>
</dbReference>
<dbReference type="Pfam" id="PF12850">
    <property type="entry name" value="Metallophos_2"/>
    <property type="match status" value="1"/>
</dbReference>
<gene>
    <name evidence="3" type="ORF">BOW51_01955</name>
</gene>
<comment type="caution">
    <text evidence="3">The sequence shown here is derived from an EMBL/GenBank/DDBJ whole genome shotgun (WGS) entry which is preliminary data.</text>
</comment>
<dbReference type="InterPro" id="IPR029052">
    <property type="entry name" value="Metallo-depent_PP-like"/>
</dbReference>
<keyword evidence="4" id="KW-1185">Reference proteome</keyword>
<dbReference type="Proteomes" id="UP000190896">
    <property type="component" value="Unassembled WGS sequence"/>
</dbReference>
<evidence type="ECO:0000313" key="3">
    <source>
        <dbReference type="EMBL" id="OOZ37535.1"/>
    </source>
</evidence>
<accession>A0A1T2KXG0</accession>